<dbReference type="RefSeq" id="WP_168837215.1">
    <property type="nucleotide sequence ID" value="NZ_JABAIK010000016.1"/>
</dbReference>
<sequence length="102" mass="11606">MSKNKKFAIRVIEKRNGWSAEITRQVTSRKVVVSKRETGFDSEAAAQAWGETTLAEFVQNQVVRNERKAVQRQEREAAALASAKRPRAERATDENDEDDDIE</sequence>
<keyword evidence="3" id="KW-1185">Reference proteome</keyword>
<accession>A0A7X8TSR7</accession>
<feature type="region of interest" description="Disordered" evidence="1">
    <location>
        <begin position="69"/>
        <end position="102"/>
    </location>
</feature>
<evidence type="ECO:0000256" key="1">
    <source>
        <dbReference type="SAM" id="MobiDB-lite"/>
    </source>
</evidence>
<protein>
    <submittedName>
        <fullName evidence="2">DUF3622 domain-containing protein</fullName>
    </submittedName>
</protein>
<proteinExistence type="predicted"/>
<dbReference type="InterPro" id="IPR022069">
    <property type="entry name" value="DUF3622"/>
</dbReference>
<evidence type="ECO:0000313" key="2">
    <source>
        <dbReference type="EMBL" id="NLS14119.1"/>
    </source>
</evidence>
<evidence type="ECO:0000313" key="3">
    <source>
        <dbReference type="Proteomes" id="UP000535589"/>
    </source>
</evidence>
<name>A0A7X8TSR7_9VIBR</name>
<gene>
    <name evidence="2" type="ORF">HGP28_14605</name>
</gene>
<dbReference type="EMBL" id="JABAIK010000016">
    <property type="protein sequence ID" value="NLS14119.1"/>
    <property type="molecule type" value="Genomic_DNA"/>
</dbReference>
<reference evidence="2 3" key="1">
    <citation type="submission" date="2020-04" db="EMBL/GenBank/DDBJ databases">
        <title>Vibrio sp. SM6, a novel species isolated from seawater.</title>
        <authorList>
            <person name="Wang X."/>
        </authorList>
    </citation>
    <scope>NUCLEOTIDE SEQUENCE [LARGE SCALE GENOMIC DNA]</scope>
    <source>
        <strain evidence="2 3">SM6</strain>
    </source>
</reference>
<comment type="caution">
    <text evidence="2">The sequence shown here is derived from an EMBL/GenBank/DDBJ whole genome shotgun (WGS) entry which is preliminary data.</text>
</comment>
<dbReference type="Pfam" id="PF12286">
    <property type="entry name" value="DUF3622"/>
    <property type="match status" value="1"/>
</dbReference>
<dbReference type="Proteomes" id="UP000535589">
    <property type="component" value="Unassembled WGS sequence"/>
</dbReference>
<dbReference type="AlphaFoldDB" id="A0A7X8TSR7"/>
<organism evidence="2 3">
    <name type="scientific">Vibrio agarilyticus</name>
    <dbReference type="NCBI Taxonomy" id="2726741"/>
    <lineage>
        <taxon>Bacteria</taxon>
        <taxon>Pseudomonadati</taxon>
        <taxon>Pseudomonadota</taxon>
        <taxon>Gammaproteobacteria</taxon>
        <taxon>Vibrionales</taxon>
        <taxon>Vibrionaceae</taxon>
        <taxon>Vibrio</taxon>
    </lineage>
</organism>